<dbReference type="Gene3D" id="1.20.58.1480">
    <property type="match status" value="1"/>
</dbReference>
<evidence type="ECO:0000256" key="6">
    <source>
        <dbReference type="ARBA" id="ARBA00022825"/>
    </source>
</evidence>
<evidence type="ECO:0000256" key="12">
    <source>
        <dbReference type="SAM" id="Coils"/>
    </source>
</evidence>
<evidence type="ECO:0000256" key="8">
    <source>
        <dbReference type="ARBA" id="ARBA00023016"/>
    </source>
</evidence>
<comment type="subunit">
    <text evidence="9">Homohexamer. Organized in a ring with a central cavity.</text>
</comment>
<dbReference type="EMBL" id="BNED01000005">
    <property type="protein sequence ID" value="GHI77771.1"/>
    <property type="molecule type" value="Genomic_DNA"/>
</dbReference>
<dbReference type="PROSITE" id="PS51787">
    <property type="entry name" value="LON_N"/>
    <property type="match status" value="1"/>
</dbReference>
<evidence type="ECO:0000256" key="11">
    <source>
        <dbReference type="RuleBase" id="RU000591"/>
    </source>
</evidence>
<name>A0ABQ3TBQ1_9ACTN</name>
<dbReference type="InterPro" id="IPR003593">
    <property type="entry name" value="AAA+_ATPase"/>
</dbReference>
<evidence type="ECO:0000313" key="18">
    <source>
        <dbReference type="Proteomes" id="UP000608522"/>
    </source>
</evidence>
<feature type="signal peptide" evidence="14">
    <location>
        <begin position="1"/>
        <end position="30"/>
    </location>
</feature>
<dbReference type="SMART" id="SM00464">
    <property type="entry name" value="LON"/>
    <property type="match status" value="1"/>
</dbReference>
<evidence type="ECO:0000256" key="3">
    <source>
        <dbReference type="ARBA" id="ARBA00022670"/>
    </source>
</evidence>
<feature type="compositionally biased region" description="Low complexity" evidence="13">
    <location>
        <begin position="241"/>
        <end position="255"/>
    </location>
</feature>
<keyword evidence="18" id="KW-1185">Reference proteome</keyword>
<keyword evidence="14" id="KW-0732">Signal</keyword>
<gene>
    <name evidence="9" type="primary">lon</name>
    <name evidence="17" type="ORF">Sspor_33320</name>
</gene>
<dbReference type="SUPFAM" id="SSF52540">
    <property type="entry name" value="P-loop containing nucleoside triphosphate hydrolases"/>
    <property type="match status" value="1"/>
</dbReference>
<comment type="caution">
    <text evidence="17">The sequence shown here is derived from an EMBL/GenBank/DDBJ whole genome shotgun (WGS) entry which is preliminary data.</text>
</comment>
<feature type="binding site" evidence="9">
    <location>
        <begin position="653"/>
        <end position="660"/>
    </location>
    <ligand>
        <name>ATP</name>
        <dbReference type="ChEBI" id="CHEBI:30616"/>
    </ligand>
</feature>
<keyword evidence="4 9" id="KW-0547">Nucleotide-binding</keyword>
<dbReference type="Pfam" id="PF05362">
    <property type="entry name" value="Lon_C"/>
    <property type="match status" value="1"/>
</dbReference>
<reference evidence="18" key="1">
    <citation type="submission" date="2023-07" db="EMBL/GenBank/DDBJ databases">
        <title>Whole genome shotgun sequence of Streptomyces spororaveus NBRC 15456.</title>
        <authorList>
            <person name="Komaki H."/>
            <person name="Tamura T."/>
        </authorList>
    </citation>
    <scope>NUCLEOTIDE SEQUENCE [LARGE SCALE GENOMIC DNA]</scope>
    <source>
        <strain evidence="18">NBRC 15456</strain>
    </source>
</reference>
<evidence type="ECO:0000256" key="4">
    <source>
        <dbReference type="ARBA" id="ARBA00022741"/>
    </source>
</evidence>
<feature type="active site" evidence="9 10">
    <location>
        <position position="985"/>
    </location>
</feature>
<dbReference type="SMART" id="SM00382">
    <property type="entry name" value="AAA"/>
    <property type="match status" value="1"/>
</dbReference>
<dbReference type="InterPro" id="IPR003111">
    <property type="entry name" value="Lon_prtase_N"/>
</dbReference>
<keyword evidence="3 9" id="KW-0645">Protease</keyword>
<dbReference type="Gene3D" id="2.30.130.40">
    <property type="entry name" value="LON domain-like"/>
    <property type="match status" value="1"/>
</dbReference>
<keyword evidence="6 9" id="KW-0720">Serine protease</keyword>
<evidence type="ECO:0000256" key="7">
    <source>
        <dbReference type="ARBA" id="ARBA00022840"/>
    </source>
</evidence>
<evidence type="ECO:0000256" key="5">
    <source>
        <dbReference type="ARBA" id="ARBA00022801"/>
    </source>
</evidence>
<evidence type="ECO:0000313" key="17">
    <source>
        <dbReference type="EMBL" id="GHI77771.1"/>
    </source>
</evidence>
<evidence type="ECO:0000259" key="16">
    <source>
        <dbReference type="PROSITE" id="PS51787"/>
    </source>
</evidence>
<dbReference type="InterPro" id="IPR004815">
    <property type="entry name" value="Lon_bac/euk-typ"/>
</dbReference>
<keyword evidence="2 9" id="KW-0963">Cytoplasm</keyword>
<dbReference type="SUPFAM" id="SSF54211">
    <property type="entry name" value="Ribosomal protein S5 domain 2-like"/>
    <property type="match status" value="1"/>
</dbReference>
<dbReference type="InterPro" id="IPR008269">
    <property type="entry name" value="Lon_proteolytic"/>
</dbReference>
<feature type="domain" description="Lon N-terminal" evidence="16">
    <location>
        <begin position="297"/>
        <end position="490"/>
    </location>
</feature>
<organism evidence="17 18">
    <name type="scientific">Streptomyces spororaveus</name>
    <dbReference type="NCBI Taxonomy" id="284039"/>
    <lineage>
        <taxon>Bacteria</taxon>
        <taxon>Bacillati</taxon>
        <taxon>Actinomycetota</taxon>
        <taxon>Actinomycetes</taxon>
        <taxon>Kitasatosporales</taxon>
        <taxon>Streptomycetaceae</taxon>
        <taxon>Streptomyces</taxon>
    </lineage>
</organism>
<keyword evidence="12" id="KW-0175">Coiled coil</keyword>
<dbReference type="Pfam" id="PF00004">
    <property type="entry name" value="AAA"/>
    <property type="match status" value="1"/>
</dbReference>
<dbReference type="InterPro" id="IPR003959">
    <property type="entry name" value="ATPase_AAA_core"/>
</dbReference>
<evidence type="ECO:0000259" key="15">
    <source>
        <dbReference type="PROSITE" id="PS51786"/>
    </source>
</evidence>
<dbReference type="Gene3D" id="3.40.50.300">
    <property type="entry name" value="P-loop containing nucleotide triphosphate hydrolases"/>
    <property type="match status" value="1"/>
</dbReference>
<dbReference type="InterPro" id="IPR015947">
    <property type="entry name" value="PUA-like_sf"/>
</dbReference>
<dbReference type="InterPro" id="IPR046336">
    <property type="entry name" value="Lon_prtase_N_sf"/>
</dbReference>
<dbReference type="InterPro" id="IPR020568">
    <property type="entry name" value="Ribosomal_Su5_D2-typ_SF"/>
</dbReference>
<dbReference type="InterPro" id="IPR027543">
    <property type="entry name" value="Lon_bac"/>
</dbReference>
<accession>A0ABQ3TBQ1</accession>
<dbReference type="Gene3D" id="1.10.8.60">
    <property type="match status" value="1"/>
</dbReference>
<feature type="chain" id="PRO_5045551724" description="Lon protease" evidence="14">
    <location>
        <begin position="31"/>
        <end position="1088"/>
    </location>
</feature>
<comment type="subcellular location">
    <subcellularLocation>
        <location evidence="1 9">Cytoplasm</location>
    </subcellularLocation>
</comment>
<feature type="coiled-coil region" evidence="12">
    <location>
        <begin position="513"/>
        <end position="540"/>
    </location>
</feature>
<dbReference type="CDD" id="cd19500">
    <property type="entry name" value="RecA-like_Lon"/>
    <property type="match status" value="1"/>
</dbReference>
<dbReference type="PROSITE" id="PS01046">
    <property type="entry name" value="LON_SER"/>
    <property type="match status" value="1"/>
</dbReference>
<comment type="similarity">
    <text evidence="9 10 11">Belongs to the peptidase S16 family.</text>
</comment>
<dbReference type="Proteomes" id="UP000608522">
    <property type="component" value="Unassembled WGS sequence"/>
</dbReference>
<keyword evidence="7 9" id="KW-0067">ATP-binding</keyword>
<evidence type="ECO:0000256" key="13">
    <source>
        <dbReference type="SAM" id="MobiDB-lite"/>
    </source>
</evidence>
<dbReference type="InterPro" id="IPR027065">
    <property type="entry name" value="Lon_Prtase"/>
</dbReference>
<evidence type="ECO:0000256" key="14">
    <source>
        <dbReference type="SAM" id="SignalP"/>
    </source>
</evidence>
<dbReference type="InterPro" id="IPR008268">
    <property type="entry name" value="Peptidase_S16_AS"/>
</dbReference>
<protein>
    <recommendedName>
        <fullName evidence="9">Lon protease</fullName>
        <ecNumber evidence="9">3.4.21.53</ecNumber>
    </recommendedName>
    <alternativeName>
        <fullName evidence="9">ATP-dependent protease La</fullName>
    </alternativeName>
</protein>
<dbReference type="SUPFAM" id="SSF88697">
    <property type="entry name" value="PUA domain-like"/>
    <property type="match status" value="1"/>
</dbReference>
<keyword evidence="5 9" id="KW-0378">Hydrolase</keyword>
<dbReference type="PANTHER" id="PTHR10046">
    <property type="entry name" value="ATP DEPENDENT LON PROTEASE FAMILY MEMBER"/>
    <property type="match status" value="1"/>
</dbReference>
<evidence type="ECO:0000256" key="9">
    <source>
        <dbReference type="HAMAP-Rule" id="MF_01973"/>
    </source>
</evidence>
<dbReference type="PROSITE" id="PS51786">
    <property type="entry name" value="LON_PROTEOLYTIC"/>
    <property type="match status" value="1"/>
</dbReference>
<feature type="domain" description="Lon proteolytic" evidence="15">
    <location>
        <begin position="895"/>
        <end position="1079"/>
    </location>
</feature>
<dbReference type="Pfam" id="PF13349">
    <property type="entry name" value="DUF4097"/>
    <property type="match status" value="1"/>
</dbReference>
<dbReference type="InterPro" id="IPR027417">
    <property type="entry name" value="P-loop_NTPase"/>
</dbReference>
<dbReference type="Pfam" id="PF02190">
    <property type="entry name" value="LON_substr_bdg"/>
    <property type="match status" value="1"/>
</dbReference>
<evidence type="ECO:0000256" key="1">
    <source>
        <dbReference type="ARBA" id="ARBA00004496"/>
    </source>
</evidence>
<dbReference type="HAMAP" id="MF_01973">
    <property type="entry name" value="lon_bact"/>
    <property type="match status" value="1"/>
</dbReference>
<dbReference type="InterPro" id="IPR014721">
    <property type="entry name" value="Ribsml_uS5_D2-typ_fold_subgr"/>
</dbReference>
<dbReference type="InterPro" id="IPR025164">
    <property type="entry name" value="Toastrack_DUF4097"/>
</dbReference>
<feature type="region of interest" description="Disordered" evidence="13">
    <location>
        <begin position="196"/>
        <end position="264"/>
    </location>
</feature>
<dbReference type="Gene3D" id="3.30.230.10">
    <property type="match status" value="1"/>
</dbReference>
<dbReference type="Gene3D" id="1.20.5.5270">
    <property type="match status" value="1"/>
</dbReference>
<dbReference type="InterPro" id="IPR054594">
    <property type="entry name" value="Lon_lid"/>
</dbReference>
<dbReference type="Pfam" id="PF22667">
    <property type="entry name" value="Lon_lid"/>
    <property type="match status" value="1"/>
</dbReference>
<dbReference type="NCBIfam" id="TIGR00763">
    <property type="entry name" value="lon"/>
    <property type="match status" value="1"/>
</dbReference>
<feature type="active site" evidence="9 10">
    <location>
        <position position="1028"/>
    </location>
</feature>
<keyword evidence="8 9" id="KW-0346">Stress response</keyword>
<evidence type="ECO:0000256" key="2">
    <source>
        <dbReference type="ARBA" id="ARBA00022490"/>
    </source>
</evidence>
<proteinExistence type="evidence at transcript level"/>
<dbReference type="PRINTS" id="PR00830">
    <property type="entry name" value="ENDOLAPTASE"/>
</dbReference>
<dbReference type="EC" id="3.4.21.53" evidence="9"/>
<comment type="catalytic activity">
    <reaction evidence="9 10">
        <text>Hydrolysis of proteins in presence of ATP.</text>
        <dbReference type="EC" id="3.4.21.53"/>
    </reaction>
</comment>
<comment type="function">
    <text evidence="9">ATP-dependent serine protease that mediates the selective degradation of mutant and abnormal proteins as well as certain short-lived regulatory proteins. Required for cellular homeostasis and for survival from DNA damage and developmental changes induced by stress. Degrades polypeptides processively to yield small peptide fragments that are 5 to 10 amino acids long. Binds to DNA in a double-stranded, site-specific manner.</text>
</comment>
<sequence>MTTHTTSARTARTAIAALGAGLLLAGCSFAGGAFGDGAYKKATADAAVTEAVTAVKLTGTRAGSIEVAPGTGPGVTIHRTVHYRGDTVPETGQQVTGGVLTFSKSCSGNCYVDYRLEVPAAATVDLESSSGDITVTGVAGAAVEADSGAVTAERIGGPLKVRTSSGEITATGLSGPSAEVRSASGNAHLDFTDAPSSVLAETSSGDVTLKTPRPRTGSRSPPTPATATSPFPTTPPPPPASRSRPAPATSASPRPDAFAPGERALGNIGRRTCIESAELNFTAGGKIMASTSVTLTLPVLPLDDEVVLPGMVVPLELSDTEVRAAVEAAQAAAGKSGSGKPRVLLVPRIDGTYAGTGVLGTVEQVGRLSGGDPGALIRGLGRVRIGAGTTGPGAALWVEGETVDESVPDPLPGAVTELVKEYKALATSWLKKRGAWQVVDRVQQIEGVSALADNSGYSPFLTVEQKVELLETADPVARLKLAVKALSDHLAEQDVAESIAKDVQDGVDKQQREFLLRRQLEAVRKELRELNGEKDGEESDDYRARVEAADLPEKVREAALKEVEKLERSSDQSPEGSWIRTWLDTVLELPWNERTEDEYDIRGARAVLDAEHAGLADVKDRITEYLAVRKRRGERGMGVIGGRRGGAVLALVGPPGVGKTSLGESVAHAMGRKFVRVALGGVRDEAEIRGHRRTYVGALPGRIVRAIKEAGSMNPVVLLDEIDKVGSDFRGDPAAALLEVLDPAQNHTFRDHYLEVELDLSDVVFLATANVLEAIPEALADRMELVRLDGYTEDEKVVIARDHLLPRQLERAGLGSDEVVLGEDALRRLAGEYTREAGVRTLERSLARLLRKVASQHELGERELPLSIGADDLRALIGRPHHVPESAQDPAERRTAVPGVATGLAVTGAGGDVLFVEASLADPETGAAGLTLTGQLGDVMKESAQIALSFLRSHGAELELPVADLKDRGVHIHFPAGAVPKDGPSAGITMTTALASLLSGRQVRTDVAMTGEVSLTGRVLPIGGVKQKLLAAHRAGLTTVIIPKRNEADLDDVPAEVLERLEVHPVTDVRQVLELALARAQAPAVAAA</sequence>
<comment type="induction">
    <text evidence="9">By heat shock.</text>
</comment>
<feature type="compositionally biased region" description="Low complexity" evidence="13">
    <location>
        <begin position="214"/>
        <end position="231"/>
    </location>
</feature>
<evidence type="ECO:0000256" key="10">
    <source>
        <dbReference type="PROSITE-ProRule" id="PRU01122"/>
    </source>
</evidence>